<dbReference type="GO" id="GO:0006606">
    <property type="term" value="P:protein import into nucleus"/>
    <property type="evidence" value="ECO:0000318"/>
    <property type="project" value="GO_Central"/>
</dbReference>
<keyword evidence="14" id="KW-1185">Reference proteome</keyword>
<reference evidence="14" key="1">
    <citation type="submission" date="2015-02" db="EMBL/GenBank/DDBJ databases">
        <title>Genome sequencing for Strongylocentrotus purpuratus.</title>
        <authorList>
            <person name="Murali S."/>
            <person name="Liu Y."/>
            <person name="Vee V."/>
            <person name="English A."/>
            <person name="Wang M."/>
            <person name="Skinner E."/>
            <person name="Han Y."/>
            <person name="Muzny D.M."/>
            <person name="Worley K.C."/>
            <person name="Gibbs R.A."/>
        </authorList>
    </citation>
    <scope>NUCLEOTIDE SEQUENCE</scope>
</reference>
<dbReference type="Pfam" id="PF10487">
    <property type="entry name" value="Nup188_N"/>
    <property type="match status" value="1"/>
</dbReference>
<dbReference type="FunCoup" id="A0A7M7PQJ5">
    <property type="interactions" value="1364"/>
</dbReference>
<evidence type="ECO:0000256" key="2">
    <source>
        <dbReference type="ARBA" id="ARBA00022448"/>
    </source>
</evidence>
<keyword evidence="4" id="KW-0653">Protein transport</keyword>
<dbReference type="InParanoid" id="A0A7M7PQJ5"/>
<dbReference type="GO" id="GO:0051028">
    <property type="term" value="P:mRNA transport"/>
    <property type="evidence" value="ECO:0007669"/>
    <property type="project" value="UniProtKB-KW"/>
</dbReference>
<evidence type="ECO:0000256" key="10">
    <source>
        <dbReference type="SAM" id="MobiDB-lite"/>
    </source>
</evidence>
<proteinExistence type="inferred from homology"/>
<dbReference type="PANTHER" id="PTHR31431">
    <property type="entry name" value="NUCLEOPORIN NUP188 HOMOLOG"/>
    <property type="match status" value="1"/>
</dbReference>
<evidence type="ECO:0000256" key="1">
    <source>
        <dbReference type="ARBA" id="ARBA00004567"/>
    </source>
</evidence>
<dbReference type="OMA" id="PMAEMNF"/>
<dbReference type="GO" id="GO:0006405">
    <property type="term" value="P:RNA export from nucleus"/>
    <property type="evidence" value="ECO:0000318"/>
    <property type="project" value="GO_Central"/>
</dbReference>
<feature type="compositionally biased region" description="Basic and acidic residues" evidence="10">
    <location>
        <begin position="976"/>
        <end position="987"/>
    </location>
</feature>
<evidence type="ECO:0000256" key="6">
    <source>
        <dbReference type="ARBA" id="ARBA00023132"/>
    </source>
</evidence>
<dbReference type="InterPro" id="IPR048883">
    <property type="entry name" value="Nup188_N-subdom_III"/>
</dbReference>
<sequence length="1831" mass="204591">MAVVTTSCQELLLIISGHSAIRDKELIKAELVNDKKKFLEGVLVFKKHNEESEKKLKEEKAISELERKFLLQACRFLDLDALQCRELFDLYLLCAFRGTGKQLQAILKNERSVQAMLLKLWEFYHADRLHLLQCIKHLANFWQDTEHPYQAQYADFVEELQSKGLFDKLLAQYKDRFSSPAPTKDKAGQLMTDRHRIRWCIQSLHEQSELLGIILLFLHASLTPMDKLLTIINLFQQQGFGTRQPYRHLLDAEEMAQKLTNKIEFLCCVIVLECMDLFPLMGLTDKSSIENHPLIANEKLSKEFSSAVQSLGQSPSHTPIQLAWMVIHTAAWPGKDTALVRRLGNQALRLHVFKYLTFGLSKALPNDSSVESMACHSVIYSLMTVVLTVFQEDSLGGVQDLVQLSCQLLSQPHLCREFWTTDLDGGFAALLQSSMASFPLEFSLPMKFLKALSTEGSKQIYQLLAHLPAFTEPLDNNRSSDIETSAGDDVWKLVNDKVVCKAGKNSPGFVIPAGTLGQLEQRPDGPPLITWDVDYSGLQLFQCVLDWLISAAPTTSPSDTLVQQAKDVIDLVEQMLQSDWSVSEYLQPITDCILPLISSLVQIQRPPLHLIGSCVKCLNTMAKYDPEQLWQALQSTGFLPYTGTLYTQVGQAASGDGVFPGSYGKVALEWEKQFGTYPVTLEFIKLVHTLIEGLASKNVSMATSQDLLACIIFLQRDIFTTFQRWRYTDFKDKEKIGLSVMEVFHVVLHVVPTSPVSKKPVLGDEQPEGVSVRDACIYGLLHTAAGQSLLTIAATGVDTIEQKQLECGSFLDVTPESQLVKLSLSILNRLLLLKPQQETGSRSGSPTHSAPEQCPLEVALTSHSTGLPHQPHLVAVIAGYIYHRQDPRLPTLAVLLLRRLAQVAPMSLFGCLGNQAPAFRDAFLFRLQTHSEDIRLRVGILELLAVSAETQPGFSELFLNLQPKKDDPKGKKKKEKGAEKKSPKNEQQELEIGKISCIHAVLDILEESKQGTTHSPPDLHCAALGFLQALWQDRRETALSILRKRSKFWSDVAAPLFKNPPAPEPESQVTSSLIKIRAHAFRILALECFHAGQSGIPKDLDDVLKKLDEENRFQFWSKYVGEVLEAYAPTNVDVEEYTLREHEGLVLLQAWRTVLVVAASQKFKALSINETATQSTILNDLVAAIHKQAQNLDSIFNAKALALLSSVYLTLVTRWKCNLSGQWSKVKLLVGTLEAILASEDTPLLRRCQAAMMGALTNVLRHRRLKQTKDKEGIELSLMERLLPPICVALQHSKTYHKPPKSVPQPPTQEVALDITMEDLDRTGAAEELVLRSQGDKVTKAASTAPIQLPVIAAYLLDEVLLSQADHADQWMPLIREQSVVSLLLSTLQACLQAKKGLHYVEAVMVLLKDLAAIPPTAEAVRITGYIQHTCLSLVWLHENVSEQDYTWSKKTKGEKPDGTSWLTIYVESISVTATLLATLSHAFLTDALDFFGVHRERMMKCLESVYLLQSPLQLEEAQATTSLVYQLAHHTRQWRFNMPAELALLQETLARLTQSCVALLIRPRLLQHMLEMKTNAKDASQSQPLSQVMQKVPRRLLQHQVSTDQSDASISDDAQEVQSRLLVIMSRTLASFRLFSPDLLESLLNQSLDVSEYPMLYCLGFSTPSLDQKTPASFGTLISCINWCLQMLPKLDVNKSPMKVLDQKPAASPSDAKTMQRPVLLFVLENAVHLIMAQGMRTFRDPAVPTRDRQLLKRELGSELNTFLISLQRYFRRGKPGSPSDASPGTSSARLATGSATSVMTKASLNAAFTEAKEQLFFKVVQIFVIQLSK</sequence>
<dbReference type="InterPro" id="IPR018864">
    <property type="entry name" value="Nucleoporin_Nup188_N"/>
</dbReference>
<name>A0A7M7PQJ5_STRPU</name>
<dbReference type="Proteomes" id="UP000007110">
    <property type="component" value="Unassembled WGS sequence"/>
</dbReference>
<protein>
    <recommendedName>
        <fullName evidence="9">Nucleoporin NUP188</fullName>
    </recommendedName>
</protein>
<evidence type="ECO:0000259" key="12">
    <source>
        <dbReference type="Pfam" id="PF21093"/>
    </source>
</evidence>
<feature type="domain" description="Nucleoporin Nup188 N-terminal" evidence="11">
    <location>
        <begin position="27"/>
        <end position="477"/>
    </location>
</feature>
<keyword evidence="7" id="KW-0539">Nucleus</keyword>
<keyword evidence="6" id="KW-0906">Nuclear pore complex</keyword>
<evidence type="ECO:0000313" key="14">
    <source>
        <dbReference type="Proteomes" id="UP000007110"/>
    </source>
</evidence>
<dbReference type="CTD" id="23511"/>
<evidence type="ECO:0000256" key="7">
    <source>
        <dbReference type="ARBA" id="ARBA00023242"/>
    </source>
</evidence>
<dbReference type="InterPro" id="IPR044840">
    <property type="entry name" value="Nup188"/>
</dbReference>
<keyword evidence="5" id="KW-0811">Translocation</keyword>
<evidence type="ECO:0000256" key="8">
    <source>
        <dbReference type="ARBA" id="ARBA00038387"/>
    </source>
</evidence>
<evidence type="ECO:0000256" key="3">
    <source>
        <dbReference type="ARBA" id="ARBA00022816"/>
    </source>
</evidence>
<dbReference type="PANTHER" id="PTHR31431:SF1">
    <property type="entry name" value="NUCLEOPORIN NUP188"/>
    <property type="match status" value="1"/>
</dbReference>
<evidence type="ECO:0000259" key="11">
    <source>
        <dbReference type="Pfam" id="PF10487"/>
    </source>
</evidence>
<evidence type="ECO:0000256" key="5">
    <source>
        <dbReference type="ARBA" id="ARBA00023010"/>
    </source>
</evidence>
<dbReference type="GO" id="GO:0017056">
    <property type="term" value="F:structural constituent of nuclear pore"/>
    <property type="evidence" value="ECO:0000318"/>
    <property type="project" value="GO_Central"/>
</dbReference>
<dbReference type="EnsemblMetazoa" id="XM_030997119">
    <property type="protein sequence ID" value="XP_030852979"/>
    <property type="gene ID" value="LOC581874"/>
</dbReference>
<dbReference type="RefSeq" id="XP_030852979.1">
    <property type="nucleotide sequence ID" value="XM_030997119.1"/>
</dbReference>
<dbReference type="KEGG" id="spu:581874"/>
<dbReference type="GO" id="GO:0044611">
    <property type="term" value="C:nuclear pore inner ring"/>
    <property type="evidence" value="ECO:0000318"/>
    <property type="project" value="GO_Central"/>
</dbReference>
<evidence type="ECO:0000256" key="9">
    <source>
        <dbReference type="ARBA" id="ARBA00040174"/>
    </source>
</evidence>
<dbReference type="Pfam" id="PF21093">
    <property type="entry name" value="Nup188_N-subdom_III"/>
    <property type="match status" value="1"/>
</dbReference>
<reference evidence="13" key="2">
    <citation type="submission" date="2021-01" db="UniProtKB">
        <authorList>
            <consortium name="EnsemblMetazoa"/>
        </authorList>
    </citation>
    <scope>IDENTIFICATION</scope>
</reference>
<dbReference type="OrthoDB" id="102511at2759"/>
<evidence type="ECO:0000313" key="13">
    <source>
        <dbReference type="EnsemblMetazoa" id="XP_030852979"/>
    </source>
</evidence>
<comment type="subcellular location">
    <subcellularLocation>
        <location evidence="1">Nucleus</location>
        <location evidence="1">Nuclear pore complex</location>
    </subcellularLocation>
</comment>
<feature type="region of interest" description="Disordered" evidence="10">
    <location>
        <begin position="959"/>
        <end position="988"/>
    </location>
</feature>
<comment type="similarity">
    <text evidence="8">Belongs to the Nup188 family.</text>
</comment>
<organism evidence="13 14">
    <name type="scientific">Strongylocentrotus purpuratus</name>
    <name type="common">Purple sea urchin</name>
    <dbReference type="NCBI Taxonomy" id="7668"/>
    <lineage>
        <taxon>Eukaryota</taxon>
        <taxon>Metazoa</taxon>
        <taxon>Echinodermata</taxon>
        <taxon>Eleutherozoa</taxon>
        <taxon>Echinozoa</taxon>
        <taxon>Echinoidea</taxon>
        <taxon>Euechinoidea</taxon>
        <taxon>Echinacea</taxon>
        <taxon>Camarodonta</taxon>
        <taxon>Echinidea</taxon>
        <taxon>Strongylocentrotidae</taxon>
        <taxon>Strongylocentrotus</taxon>
    </lineage>
</organism>
<feature type="domain" description="Nucleoporin Nup188 N-terminal subdomain III" evidence="12">
    <location>
        <begin position="528"/>
        <end position="961"/>
    </location>
</feature>
<evidence type="ECO:0000256" key="4">
    <source>
        <dbReference type="ARBA" id="ARBA00022927"/>
    </source>
</evidence>
<accession>A0A7M7PQJ5</accession>
<dbReference type="GeneID" id="581874"/>
<keyword evidence="2" id="KW-0813">Transport</keyword>
<keyword evidence="3" id="KW-0509">mRNA transport</keyword>